<proteinExistence type="predicted"/>
<sequence length="127" mass="13967">MPLVRIDVLSRDSGRLTALGRAVHEALGEVMGFPDEDRFQILTAHDGQSGVLRHGTYLGVQRDDGIVYVAITLREGRPAAQKQALYRRIAELAQEYAGTEPRNVFVVLTENADADWSLGNGEAQYLA</sequence>
<dbReference type="Gene3D" id="3.30.429.10">
    <property type="entry name" value="Macrophage Migration Inhibitory Factor"/>
    <property type="match status" value="1"/>
</dbReference>
<protein>
    <submittedName>
        <fullName evidence="1">Tautomerase family protein</fullName>
    </submittedName>
</protein>
<accession>A0AAU2GT52</accession>
<dbReference type="InterPro" id="IPR037479">
    <property type="entry name" value="Tauto_MSAD"/>
</dbReference>
<gene>
    <name evidence="1" type="ORF">OHV25_01915</name>
</gene>
<evidence type="ECO:0000313" key="1">
    <source>
        <dbReference type="EMBL" id="WTU38400.1"/>
    </source>
</evidence>
<dbReference type="Pfam" id="PF14552">
    <property type="entry name" value="Tautomerase_2"/>
    <property type="match status" value="1"/>
</dbReference>
<dbReference type="PANTHER" id="PTHR38460:SF1">
    <property type="entry name" value="TAUTOMERASE YOLI-RELATED"/>
    <property type="match status" value="1"/>
</dbReference>
<dbReference type="InterPro" id="IPR014347">
    <property type="entry name" value="Tautomerase/MIF_sf"/>
</dbReference>
<dbReference type="PANTHER" id="PTHR38460">
    <property type="entry name" value="TAUTOMERASE YOLI-RELATED"/>
    <property type="match status" value="1"/>
</dbReference>
<organism evidence="1">
    <name type="scientific">Streptomyces sp. NBC_00060</name>
    <dbReference type="NCBI Taxonomy" id="2975636"/>
    <lineage>
        <taxon>Bacteria</taxon>
        <taxon>Bacillati</taxon>
        <taxon>Actinomycetota</taxon>
        <taxon>Actinomycetes</taxon>
        <taxon>Kitasatosporales</taxon>
        <taxon>Streptomycetaceae</taxon>
        <taxon>Streptomyces</taxon>
    </lineage>
</organism>
<dbReference type="AlphaFoldDB" id="A0AAU2GT52"/>
<reference evidence="1" key="1">
    <citation type="submission" date="2022-10" db="EMBL/GenBank/DDBJ databases">
        <title>The complete genomes of actinobacterial strains from the NBC collection.</title>
        <authorList>
            <person name="Joergensen T.S."/>
            <person name="Alvarez Arevalo M."/>
            <person name="Sterndorff E.B."/>
            <person name="Faurdal D."/>
            <person name="Vuksanovic O."/>
            <person name="Mourched A.-S."/>
            <person name="Charusanti P."/>
            <person name="Shaw S."/>
            <person name="Blin K."/>
            <person name="Weber T."/>
        </authorList>
    </citation>
    <scope>NUCLEOTIDE SEQUENCE</scope>
    <source>
        <strain evidence="1">NBC_00060</strain>
    </source>
</reference>
<name>A0AAU2GT52_9ACTN</name>
<dbReference type="EMBL" id="CP108253">
    <property type="protein sequence ID" value="WTU38400.1"/>
    <property type="molecule type" value="Genomic_DNA"/>
</dbReference>
<dbReference type="SUPFAM" id="SSF55331">
    <property type="entry name" value="Tautomerase/MIF"/>
    <property type="match status" value="1"/>
</dbReference>